<dbReference type="STRING" id="1038014.SAMN04487910_3211"/>
<reference evidence="10" key="1">
    <citation type="submission" date="2016-10" db="EMBL/GenBank/DDBJ databases">
        <authorList>
            <person name="Varghese N."/>
            <person name="Submissions S."/>
        </authorList>
    </citation>
    <scope>NUCLEOTIDE SEQUENCE [LARGE SCALE GENOMIC DNA]</scope>
    <source>
        <strain evidence="10">DSM 25232 / NCIMB 14723 / 92V</strain>
    </source>
</reference>
<evidence type="ECO:0000256" key="2">
    <source>
        <dbReference type="ARBA" id="ARBA00006275"/>
    </source>
</evidence>
<comment type="similarity">
    <text evidence="2">Belongs to the SusD family.</text>
</comment>
<dbReference type="EMBL" id="FOAB01000005">
    <property type="protein sequence ID" value="SEL73316.1"/>
    <property type="molecule type" value="Genomic_DNA"/>
</dbReference>
<feature type="signal peptide" evidence="6">
    <location>
        <begin position="1"/>
        <end position="25"/>
    </location>
</feature>
<feature type="domain" description="RagB/SusD" evidence="7">
    <location>
        <begin position="260"/>
        <end position="506"/>
    </location>
</feature>
<dbReference type="SUPFAM" id="SSF48452">
    <property type="entry name" value="TPR-like"/>
    <property type="match status" value="1"/>
</dbReference>
<dbReference type="CDD" id="cd08977">
    <property type="entry name" value="SusD"/>
    <property type="match status" value="1"/>
</dbReference>
<dbReference type="OrthoDB" id="5694214at2"/>
<dbReference type="GO" id="GO:0009279">
    <property type="term" value="C:cell outer membrane"/>
    <property type="evidence" value="ECO:0007669"/>
    <property type="project" value="UniProtKB-SubCell"/>
</dbReference>
<evidence type="ECO:0000256" key="1">
    <source>
        <dbReference type="ARBA" id="ARBA00004442"/>
    </source>
</evidence>
<sequence>MIKFTNHWRKLSVCLSFFMVSLSCSDDFTNVEPEFEVGIDEFFQTEQDYFEALIGAYDLLQATWQTQFVGEFMSDNSLIAGEIGCTDQPQYQELERFSHTPSNTSVGDRWDSFFAGVYRCDFFLDNADRIEFDGKNGMIAEVVFLKAFYYFELARNFGGLPFKDSAFVVGDAEKFPRVSVEDTYSRIEDWLMQAIPNLPTTQEQSGRATRGAALALLGKVYLYQNDWDNVILYLEQVTSLGYSLVPNYSDIFQPSGENGPESIFEIQFSSAKVGNWGDFSFLDEEGNIGAWFSGPRYRDDVYAGGYSFNLPQADLVDEYESTDSRKAATILDIFEFTGFADEAALETEFGGVVKGCSTDVGFYFEKIITKTVDYESENEFSRSSHNYRYMRYADVLLMLAEAHNKRGEDNIARSYLRQVVDRAHGAGVVDLSVSGQSMEDRIQLERRLEFAGEGHRYYDLVRTGNAQQVIDAIYGAGTFQEKHMLFPIPQDEIEFAKGNWVQNTGW</sequence>
<keyword evidence="3 6" id="KW-0732">Signal</keyword>
<dbReference type="InterPro" id="IPR033985">
    <property type="entry name" value="SusD-like_N"/>
</dbReference>
<evidence type="ECO:0000313" key="9">
    <source>
        <dbReference type="EMBL" id="SEL73316.1"/>
    </source>
</evidence>
<comment type="subcellular location">
    <subcellularLocation>
        <location evidence="1">Cell outer membrane</location>
    </subcellularLocation>
</comment>
<dbReference type="AlphaFoldDB" id="A0A1H7SMH2"/>
<keyword evidence="10" id="KW-1185">Reference proteome</keyword>
<proteinExistence type="inferred from homology"/>
<evidence type="ECO:0000313" key="10">
    <source>
        <dbReference type="Proteomes" id="UP000198521"/>
    </source>
</evidence>
<dbReference type="InterPro" id="IPR011990">
    <property type="entry name" value="TPR-like_helical_dom_sf"/>
</dbReference>
<organism evidence="9 10">
    <name type="scientific">Aquimarina amphilecti</name>
    <dbReference type="NCBI Taxonomy" id="1038014"/>
    <lineage>
        <taxon>Bacteria</taxon>
        <taxon>Pseudomonadati</taxon>
        <taxon>Bacteroidota</taxon>
        <taxon>Flavobacteriia</taxon>
        <taxon>Flavobacteriales</taxon>
        <taxon>Flavobacteriaceae</taxon>
        <taxon>Aquimarina</taxon>
    </lineage>
</organism>
<dbReference type="RefSeq" id="WP_091410290.1">
    <property type="nucleotide sequence ID" value="NZ_FOAB01000005.1"/>
</dbReference>
<gene>
    <name evidence="9" type="ORF">SAMN04487910_3211</name>
</gene>
<accession>A0A1H7SMH2</accession>
<keyword evidence="4" id="KW-0472">Membrane</keyword>
<evidence type="ECO:0000256" key="6">
    <source>
        <dbReference type="SAM" id="SignalP"/>
    </source>
</evidence>
<dbReference type="InterPro" id="IPR012944">
    <property type="entry name" value="SusD_RagB_dom"/>
</dbReference>
<dbReference type="PROSITE" id="PS51257">
    <property type="entry name" value="PROKAR_LIPOPROTEIN"/>
    <property type="match status" value="1"/>
</dbReference>
<evidence type="ECO:0000256" key="3">
    <source>
        <dbReference type="ARBA" id="ARBA00022729"/>
    </source>
</evidence>
<feature type="chain" id="PRO_5011708846" evidence="6">
    <location>
        <begin position="26"/>
        <end position="506"/>
    </location>
</feature>
<dbReference type="Pfam" id="PF14322">
    <property type="entry name" value="SusD-like_3"/>
    <property type="match status" value="1"/>
</dbReference>
<evidence type="ECO:0000256" key="5">
    <source>
        <dbReference type="ARBA" id="ARBA00023237"/>
    </source>
</evidence>
<dbReference type="Gene3D" id="1.25.40.390">
    <property type="match status" value="1"/>
</dbReference>
<dbReference type="Pfam" id="PF07980">
    <property type="entry name" value="SusD_RagB"/>
    <property type="match status" value="1"/>
</dbReference>
<name>A0A1H7SMH2_AQUAM</name>
<protein>
    <submittedName>
        <fullName evidence="9">Starch-binding associating with outer membrane</fullName>
    </submittedName>
</protein>
<evidence type="ECO:0000259" key="7">
    <source>
        <dbReference type="Pfam" id="PF07980"/>
    </source>
</evidence>
<feature type="domain" description="SusD-like N-terminal" evidence="8">
    <location>
        <begin position="98"/>
        <end position="222"/>
    </location>
</feature>
<dbReference type="Proteomes" id="UP000198521">
    <property type="component" value="Unassembled WGS sequence"/>
</dbReference>
<keyword evidence="5" id="KW-0998">Cell outer membrane</keyword>
<evidence type="ECO:0000259" key="8">
    <source>
        <dbReference type="Pfam" id="PF14322"/>
    </source>
</evidence>
<evidence type="ECO:0000256" key="4">
    <source>
        <dbReference type="ARBA" id="ARBA00023136"/>
    </source>
</evidence>